<dbReference type="Gramene" id="PHT73486">
    <property type="protein sequence ID" value="PHT73486"/>
    <property type="gene ID" value="T459_24271"/>
</dbReference>
<dbReference type="SUPFAM" id="SSF52540">
    <property type="entry name" value="P-loop containing nucleoside triphosphate hydrolases"/>
    <property type="match status" value="1"/>
</dbReference>
<sequence>MVGRDDQREWLVEHLTTGYSGEPKVISTAGMGGIGKTTLANEVYNDACIRSHFDVRALATISQQHNVKEILLSLLHSTKVDKVPRKVRQSWQTCYKRV</sequence>
<accession>A0A2G2YUS2</accession>
<dbReference type="EMBL" id="AYRZ02000009">
    <property type="protein sequence ID" value="PHT73486.1"/>
    <property type="molecule type" value="Genomic_DNA"/>
</dbReference>
<evidence type="ECO:0000313" key="2">
    <source>
        <dbReference type="EMBL" id="PHT73486.1"/>
    </source>
</evidence>
<comment type="caution">
    <text evidence="2">The sequence shown here is derived from an EMBL/GenBank/DDBJ whole genome shotgun (WGS) entry which is preliminary data.</text>
</comment>
<dbReference type="Pfam" id="PF00931">
    <property type="entry name" value="NB-ARC"/>
    <property type="match status" value="1"/>
</dbReference>
<dbReference type="InterPro" id="IPR002182">
    <property type="entry name" value="NB-ARC"/>
</dbReference>
<dbReference type="PANTHER" id="PTHR19338">
    <property type="entry name" value="TRANSLOCASE OF INNER MITOCHONDRIAL MEMBRANE 13 HOMOLOG"/>
    <property type="match status" value="1"/>
</dbReference>
<dbReference type="AlphaFoldDB" id="A0A2G2YUS2"/>
<evidence type="ECO:0000259" key="1">
    <source>
        <dbReference type="Pfam" id="PF00931"/>
    </source>
</evidence>
<keyword evidence="3" id="KW-1185">Reference proteome</keyword>
<dbReference type="GO" id="GO:0043531">
    <property type="term" value="F:ADP binding"/>
    <property type="evidence" value="ECO:0007669"/>
    <property type="project" value="InterPro"/>
</dbReference>
<dbReference type="InterPro" id="IPR027417">
    <property type="entry name" value="P-loop_NTPase"/>
</dbReference>
<protein>
    <recommendedName>
        <fullName evidence="1">NB-ARC domain-containing protein</fullName>
    </recommendedName>
</protein>
<name>A0A2G2YUS2_CAPAN</name>
<reference evidence="2 3" key="2">
    <citation type="journal article" date="2017" name="Genome Biol.">
        <title>New reference genome sequences of hot pepper reveal the massive evolution of plant disease-resistance genes by retroduplication.</title>
        <authorList>
            <person name="Kim S."/>
            <person name="Park J."/>
            <person name="Yeom S.I."/>
            <person name="Kim Y.M."/>
            <person name="Seo E."/>
            <person name="Kim K.T."/>
            <person name="Kim M.S."/>
            <person name="Lee J.M."/>
            <person name="Cheong K."/>
            <person name="Shin H.S."/>
            <person name="Kim S.B."/>
            <person name="Han K."/>
            <person name="Lee J."/>
            <person name="Park M."/>
            <person name="Lee H.A."/>
            <person name="Lee H.Y."/>
            <person name="Lee Y."/>
            <person name="Oh S."/>
            <person name="Lee J.H."/>
            <person name="Choi E."/>
            <person name="Choi E."/>
            <person name="Lee S.E."/>
            <person name="Jeon J."/>
            <person name="Kim H."/>
            <person name="Choi G."/>
            <person name="Song H."/>
            <person name="Lee J."/>
            <person name="Lee S.C."/>
            <person name="Kwon J.K."/>
            <person name="Lee H.Y."/>
            <person name="Koo N."/>
            <person name="Hong Y."/>
            <person name="Kim R.W."/>
            <person name="Kang W.H."/>
            <person name="Huh J.H."/>
            <person name="Kang B.C."/>
            <person name="Yang T.J."/>
            <person name="Lee Y.H."/>
            <person name="Bennetzen J.L."/>
            <person name="Choi D."/>
        </authorList>
    </citation>
    <scope>NUCLEOTIDE SEQUENCE [LARGE SCALE GENOMIC DNA]</scope>
    <source>
        <strain evidence="3">cv. CM334</strain>
    </source>
</reference>
<gene>
    <name evidence="2" type="ORF">T459_24271</name>
</gene>
<feature type="domain" description="NB-ARC" evidence="1">
    <location>
        <begin position="8"/>
        <end position="77"/>
    </location>
</feature>
<dbReference type="PANTHER" id="PTHR19338:SF60">
    <property type="entry name" value="NB-ARC DOMAIN-CONTAINING PROTEIN"/>
    <property type="match status" value="1"/>
</dbReference>
<proteinExistence type="predicted"/>
<reference evidence="2 3" key="1">
    <citation type="journal article" date="2014" name="Nat. Genet.">
        <title>Genome sequence of the hot pepper provides insights into the evolution of pungency in Capsicum species.</title>
        <authorList>
            <person name="Kim S."/>
            <person name="Park M."/>
            <person name="Yeom S.I."/>
            <person name="Kim Y.M."/>
            <person name="Lee J.M."/>
            <person name="Lee H.A."/>
            <person name="Seo E."/>
            <person name="Choi J."/>
            <person name="Cheong K."/>
            <person name="Kim K.T."/>
            <person name="Jung K."/>
            <person name="Lee G.W."/>
            <person name="Oh S.K."/>
            <person name="Bae C."/>
            <person name="Kim S.B."/>
            <person name="Lee H.Y."/>
            <person name="Kim S.Y."/>
            <person name="Kim M.S."/>
            <person name="Kang B.C."/>
            <person name="Jo Y.D."/>
            <person name="Yang H.B."/>
            <person name="Jeong H.J."/>
            <person name="Kang W.H."/>
            <person name="Kwon J.K."/>
            <person name="Shin C."/>
            <person name="Lim J.Y."/>
            <person name="Park J.H."/>
            <person name="Huh J.H."/>
            <person name="Kim J.S."/>
            <person name="Kim B.D."/>
            <person name="Cohen O."/>
            <person name="Paran I."/>
            <person name="Suh M.C."/>
            <person name="Lee S.B."/>
            <person name="Kim Y.K."/>
            <person name="Shin Y."/>
            <person name="Noh S.J."/>
            <person name="Park J."/>
            <person name="Seo Y.S."/>
            <person name="Kwon S.Y."/>
            <person name="Kim H.A."/>
            <person name="Park J.M."/>
            <person name="Kim H.J."/>
            <person name="Choi S.B."/>
            <person name="Bosland P.W."/>
            <person name="Reeves G."/>
            <person name="Jo S.H."/>
            <person name="Lee B.W."/>
            <person name="Cho H.T."/>
            <person name="Choi H.S."/>
            <person name="Lee M.S."/>
            <person name="Yu Y."/>
            <person name="Do Choi Y."/>
            <person name="Park B.S."/>
            <person name="van Deynze A."/>
            <person name="Ashrafi H."/>
            <person name="Hill T."/>
            <person name="Kim W.T."/>
            <person name="Pai H.S."/>
            <person name="Ahn H.K."/>
            <person name="Yeam I."/>
            <person name="Giovannoni J.J."/>
            <person name="Rose J.K."/>
            <person name="Sorensen I."/>
            <person name="Lee S.J."/>
            <person name="Kim R.W."/>
            <person name="Choi I.Y."/>
            <person name="Choi B.S."/>
            <person name="Lim J.S."/>
            <person name="Lee Y.H."/>
            <person name="Choi D."/>
        </authorList>
    </citation>
    <scope>NUCLEOTIDE SEQUENCE [LARGE SCALE GENOMIC DNA]</scope>
    <source>
        <strain evidence="3">cv. CM334</strain>
    </source>
</reference>
<organism evidence="2 3">
    <name type="scientific">Capsicum annuum</name>
    <name type="common">Capsicum pepper</name>
    <dbReference type="NCBI Taxonomy" id="4072"/>
    <lineage>
        <taxon>Eukaryota</taxon>
        <taxon>Viridiplantae</taxon>
        <taxon>Streptophyta</taxon>
        <taxon>Embryophyta</taxon>
        <taxon>Tracheophyta</taxon>
        <taxon>Spermatophyta</taxon>
        <taxon>Magnoliopsida</taxon>
        <taxon>eudicotyledons</taxon>
        <taxon>Gunneridae</taxon>
        <taxon>Pentapetalae</taxon>
        <taxon>asterids</taxon>
        <taxon>lamiids</taxon>
        <taxon>Solanales</taxon>
        <taxon>Solanaceae</taxon>
        <taxon>Solanoideae</taxon>
        <taxon>Capsiceae</taxon>
        <taxon>Capsicum</taxon>
    </lineage>
</organism>
<dbReference type="STRING" id="4072.A0A2G2YUS2"/>
<evidence type="ECO:0000313" key="3">
    <source>
        <dbReference type="Proteomes" id="UP000222542"/>
    </source>
</evidence>
<dbReference type="Proteomes" id="UP000222542">
    <property type="component" value="Unassembled WGS sequence"/>
</dbReference>
<dbReference type="Gene3D" id="3.40.50.300">
    <property type="entry name" value="P-loop containing nucleotide triphosphate hydrolases"/>
    <property type="match status" value="1"/>
</dbReference>